<organism evidence="2 3">
    <name type="scientific">Nonomuraea fuscirosea</name>
    <dbReference type="NCBI Taxonomy" id="1291556"/>
    <lineage>
        <taxon>Bacteria</taxon>
        <taxon>Bacillati</taxon>
        <taxon>Actinomycetota</taxon>
        <taxon>Actinomycetes</taxon>
        <taxon>Streptosporangiales</taxon>
        <taxon>Streptosporangiaceae</taxon>
        <taxon>Nonomuraea</taxon>
    </lineage>
</organism>
<protein>
    <recommendedName>
        <fullName evidence="4">MFS transporter</fullName>
    </recommendedName>
</protein>
<keyword evidence="1" id="KW-1133">Transmembrane helix</keyword>
<keyword evidence="1" id="KW-0812">Transmembrane</keyword>
<dbReference type="AlphaFoldDB" id="A0A2T0MM48"/>
<reference evidence="2 3" key="1">
    <citation type="submission" date="2018-03" db="EMBL/GenBank/DDBJ databases">
        <title>Genomic Encyclopedia of Type Strains, Phase III (KMG-III): the genomes of soil and plant-associated and newly described type strains.</title>
        <authorList>
            <person name="Whitman W."/>
        </authorList>
    </citation>
    <scope>NUCLEOTIDE SEQUENCE [LARGE SCALE GENOMIC DNA]</scope>
    <source>
        <strain evidence="2 3">CGMCC 4.7104</strain>
    </source>
</reference>
<evidence type="ECO:0000313" key="2">
    <source>
        <dbReference type="EMBL" id="PRX58914.1"/>
    </source>
</evidence>
<feature type="transmembrane region" description="Helical" evidence="1">
    <location>
        <begin position="68"/>
        <end position="89"/>
    </location>
</feature>
<dbReference type="Proteomes" id="UP000238312">
    <property type="component" value="Unassembled WGS sequence"/>
</dbReference>
<gene>
    <name evidence="2" type="ORF">B0I32_12118</name>
</gene>
<feature type="transmembrane region" description="Helical" evidence="1">
    <location>
        <begin position="12"/>
        <end position="33"/>
    </location>
</feature>
<feature type="transmembrane region" description="Helical" evidence="1">
    <location>
        <begin position="101"/>
        <end position="119"/>
    </location>
</feature>
<sequence>MVRSVFHLDSGLLNGLTGFIAPAVSTVVGLSFARIDPRRAMTVGIYASVAGAVGIIGGVFAGNLTVMIIGQAVAGVGFGASFSAALRLIFPLAAAHQRAGVVAGIYVVSYVAFGVPIVIESQLVGPLGEIPAVVCYTALTVLPALISLFAQTRMRRGA</sequence>
<keyword evidence="1" id="KW-0472">Membrane</keyword>
<accession>A0A2T0MM48</accession>
<feature type="transmembrane region" description="Helical" evidence="1">
    <location>
        <begin position="40"/>
        <end position="62"/>
    </location>
</feature>
<dbReference type="RefSeq" id="WP_219912238.1">
    <property type="nucleotide sequence ID" value="NZ_PVNG01000021.1"/>
</dbReference>
<evidence type="ECO:0000313" key="3">
    <source>
        <dbReference type="Proteomes" id="UP000238312"/>
    </source>
</evidence>
<dbReference type="EMBL" id="PVNG01000021">
    <property type="protein sequence ID" value="PRX58914.1"/>
    <property type="molecule type" value="Genomic_DNA"/>
</dbReference>
<proteinExistence type="predicted"/>
<comment type="caution">
    <text evidence="2">The sequence shown here is derived from an EMBL/GenBank/DDBJ whole genome shotgun (WGS) entry which is preliminary data.</text>
</comment>
<evidence type="ECO:0000256" key="1">
    <source>
        <dbReference type="SAM" id="Phobius"/>
    </source>
</evidence>
<feature type="transmembrane region" description="Helical" evidence="1">
    <location>
        <begin position="131"/>
        <end position="150"/>
    </location>
</feature>
<dbReference type="Gene3D" id="1.20.1250.20">
    <property type="entry name" value="MFS general substrate transporter like domains"/>
    <property type="match status" value="1"/>
</dbReference>
<dbReference type="SUPFAM" id="SSF103473">
    <property type="entry name" value="MFS general substrate transporter"/>
    <property type="match status" value="1"/>
</dbReference>
<name>A0A2T0MM48_9ACTN</name>
<dbReference type="InterPro" id="IPR036259">
    <property type="entry name" value="MFS_trans_sf"/>
</dbReference>
<evidence type="ECO:0008006" key="4">
    <source>
        <dbReference type="Google" id="ProtNLM"/>
    </source>
</evidence>
<keyword evidence="3" id="KW-1185">Reference proteome</keyword>